<evidence type="ECO:0000259" key="5">
    <source>
        <dbReference type="PROSITE" id="PS51085"/>
    </source>
</evidence>
<protein>
    <submittedName>
        <fullName evidence="6">Adenylate/guanylate cyclase domain-containing protein</fullName>
    </submittedName>
</protein>
<feature type="domain" description="2Fe-2S ferredoxin-type" evidence="5">
    <location>
        <begin position="15"/>
        <end position="109"/>
    </location>
</feature>
<evidence type="ECO:0000259" key="4">
    <source>
        <dbReference type="PROSITE" id="PS50125"/>
    </source>
</evidence>
<dbReference type="InterPro" id="IPR012675">
    <property type="entry name" value="Beta-grasp_dom_sf"/>
</dbReference>
<dbReference type="InterPro" id="IPR001054">
    <property type="entry name" value="A/G_cyclase"/>
</dbReference>
<dbReference type="InterPro" id="IPR036010">
    <property type="entry name" value="2Fe-2S_ferredoxin-like_sf"/>
</dbReference>
<dbReference type="Pfam" id="PF00211">
    <property type="entry name" value="Guanylate_cyc"/>
    <property type="match status" value="1"/>
</dbReference>
<gene>
    <name evidence="6" type="ORF">QQ020_14890</name>
</gene>
<dbReference type="Proteomes" id="UP001172083">
    <property type="component" value="Unassembled WGS sequence"/>
</dbReference>
<evidence type="ECO:0000313" key="7">
    <source>
        <dbReference type="Proteomes" id="UP001172083"/>
    </source>
</evidence>
<reference evidence="6" key="1">
    <citation type="submission" date="2023-06" db="EMBL/GenBank/DDBJ databases">
        <title>Genomic of Agaribacillus aureum.</title>
        <authorList>
            <person name="Wang G."/>
        </authorList>
    </citation>
    <scope>NUCLEOTIDE SEQUENCE</scope>
    <source>
        <strain evidence="6">BMA12</strain>
    </source>
</reference>
<evidence type="ECO:0000256" key="3">
    <source>
        <dbReference type="ARBA" id="ARBA00023136"/>
    </source>
</evidence>
<comment type="subcellular location">
    <subcellularLocation>
        <location evidence="1">Cell membrane</location>
        <topology evidence="1">Multi-pass membrane protein</topology>
    </subcellularLocation>
</comment>
<dbReference type="PROSITE" id="PS51085">
    <property type="entry name" value="2FE2S_FER_2"/>
    <property type="match status" value="1"/>
</dbReference>
<comment type="caution">
    <text evidence="6">The sequence shown here is derived from an EMBL/GenBank/DDBJ whole genome shotgun (WGS) entry which is preliminary data.</text>
</comment>
<dbReference type="SUPFAM" id="SSF55073">
    <property type="entry name" value="Nucleotide cyclase"/>
    <property type="match status" value="1"/>
</dbReference>
<dbReference type="RefSeq" id="WP_346758694.1">
    <property type="nucleotide sequence ID" value="NZ_JAUJEB010000003.1"/>
</dbReference>
<proteinExistence type="predicted"/>
<sequence>MTDKISTKESMGTQYVINYLNEERRITVSPEETILEASLKADIRHPHVCGSNARCSSCRVVVERGIENCSERSEEAGRVATKLGFGPELRLACQTTVKGDIAIRKPKMDATDIEIASLTIAESGENKIGEEKQLTIAFVDIEGYTAFTESVQAYDLVHVLNRYYYVMGKVIRKYNGQIIDYYGDGLLAVFGFKDPEQMAHDGVAAGKAMMKEVESFNDYLHGFLKHKFKIRVGIHTGKVIVGNIGFKGMRKLAVIGDAVNFASRIDHANKELNTRFLVSAATYEKVGGDFSFVKEHEVEVKGKKGVHKLYELKEM</sequence>
<dbReference type="SUPFAM" id="SSF54292">
    <property type="entry name" value="2Fe-2S ferredoxin-like"/>
    <property type="match status" value="1"/>
</dbReference>
<dbReference type="EMBL" id="JAUJEB010000003">
    <property type="protein sequence ID" value="MDN5213354.1"/>
    <property type="molecule type" value="Genomic_DNA"/>
</dbReference>
<accession>A0ABT8L6H6</accession>
<dbReference type="InterPro" id="IPR050697">
    <property type="entry name" value="Adenylyl/Guanylyl_Cyclase_3/4"/>
</dbReference>
<dbReference type="Gene3D" id="3.10.20.30">
    <property type="match status" value="1"/>
</dbReference>
<keyword evidence="2" id="KW-1003">Cell membrane</keyword>
<feature type="domain" description="Guanylate cyclase" evidence="4">
    <location>
        <begin position="135"/>
        <end position="266"/>
    </location>
</feature>
<dbReference type="InterPro" id="IPR001041">
    <property type="entry name" value="2Fe-2S_ferredoxin-type"/>
</dbReference>
<keyword evidence="3" id="KW-0472">Membrane</keyword>
<dbReference type="Pfam" id="PF00111">
    <property type="entry name" value="Fer2"/>
    <property type="match status" value="1"/>
</dbReference>
<keyword evidence="7" id="KW-1185">Reference proteome</keyword>
<evidence type="ECO:0000313" key="6">
    <source>
        <dbReference type="EMBL" id="MDN5213354.1"/>
    </source>
</evidence>
<evidence type="ECO:0000256" key="1">
    <source>
        <dbReference type="ARBA" id="ARBA00004651"/>
    </source>
</evidence>
<organism evidence="6 7">
    <name type="scientific">Agaribacillus aureus</name>
    <dbReference type="NCBI Taxonomy" id="3051825"/>
    <lineage>
        <taxon>Bacteria</taxon>
        <taxon>Pseudomonadati</taxon>
        <taxon>Bacteroidota</taxon>
        <taxon>Cytophagia</taxon>
        <taxon>Cytophagales</taxon>
        <taxon>Splendidivirgaceae</taxon>
        <taxon>Agaribacillus</taxon>
    </lineage>
</organism>
<dbReference type="SMART" id="SM00044">
    <property type="entry name" value="CYCc"/>
    <property type="match status" value="1"/>
</dbReference>
<name>A0ABT8L6H6_9BACT</name>
<dbReference type="InterPro" id="IPR029787">
    <property type="entry name" value="Nucleotide_cyclase"/>
</dbReference>
<evidence type="ECO:0000256" key="2">
    <source>
        <dbReference type="ARBA" id="ARBA00022475"/>
    </source>
</evidence>
<dbReference type="CDD" id="cd07302">
    <property type="entry name" value="CHD"/>
    <property type="match status" value="1"/>
</dbReference>
<dbReference type="Gene3D" id="3.30.70.1230">
    <property type="entry name" value="Nucleotide cyclase"/>
    <property type="match status" value="1"/>
</dbReference>
<dbReference type="CDD" id="cd00207">
    <property type="entry name" value="fer2"/>
    <property type="match status" value="1"/>
</dbReference>
<dbReference type="PANTHER" id="PTHR43081">
    <property type="entry name" value="ADENYLATE CYCLASE, TERMINAL-DIFFERENTIATION SPECIFIC-RELATED"/>
    <property type="match status" value="1"/>
</dbReference>
<dbReference type="PANTHER" id="PTHR43081:SF17">
    <property type="entry name" value="BLL5647 PROTEIN"/>
    <property type="match status" value="1"/>
</dbReference>
<dbReference type="PROSITE" id="PS50125">
    <property type="entry name" value="GUANYLATE_CYCLASE_2"/>
    <property type="match status" value="1"/>
</dbReference>